<dbReference type="InterPro" id="IPR024041">
    <property type="entry name" value="NH4_transpt_AmtB-like_dom"/>
</dbReference>
<protein>
    <submittedName>
        <fullName evidence="8">Ammonium transporter, putative</fullName>
    </submittedName>
</protein>
<evidence type="ECO:0000256" key="2">
    <source>
        <dbReference type="ARBA" id="ARBA00011036"/>
    </source>
</evidence>
<sequence length="208" mass="22326">MGTAANMLCKPYGALMIGTAAGAVSTFGYRWLQPRLERWIGLMDTCGVHNLHGMPGVVGALVGVLVTAAAKSEDYAATGFAWTDVWINVETKEQSIQGLVGFQFAGMFCSLGLGIVGGVVTALFLRVVPIENLSQFFTDDAEWEIEAAQEIGIEQHQQELTQTVHNEAVRVFESHTPTFGYVRVVSPIPPTQPLPAPAVGTDEGPSVY</sequence>
<evidence type="ECO:0000256" key="1">
    <source>
        <dbReference type="ARBA" id="ARBA00004141"/>
    </source>
</evidence>
<dbReference type="InterPro" id="IPR002229">
    <property type="entry name" value="RhesusRHD"/>
</dbReference>
<evidence type="ECO:0000256" key="5">
    <source>
        <dbReference type="ARBA" id="ARBA00023136"/>
    </source>
</evidence>
<dbReference type="VEuPathDB" id="TriTrypDB:BSAL_63475"/>
<dbReference type="PRINTS" id="PR00342">
    <property type="entry name" value="RHESUSRHD"/>
</dbReference>
<comment type="similarity">
    <text evidence="2">Belongs to the ammonium transporter (TC 2.A.49) family. Rh subfamily.</text>
</comment>
<dbReference type="GO" id="GO:0008519">
    <property type="term" value="F:ammonium channel activity"/>
    <property type="evidence" value="ECO:0007669"/>
    <property type="project" value="InterPro"/>
</dbReference>
<feature type="non-terminal residue" evidence="8">
    <location>
        <position position="208"/>
    </location>
</feature>
<dbReference type="PANTHER" id="PTHR11730">
    <property type="entry name" value="AMMONIUM TRANSPORTER"/>
    <property type="match status" value="1"/>
</dbReference>
<keyword evidence="9" id="KW-1185">Reference proteome</keyword>
<keyword evidence="5 6" id="KW-0472">Membrane</keyword>
<dbReference type="GO" id="GO:0005886">
    <property type="term" value="C:plasma membrane"/>
    <property type="evidence" value="ECO:0007669"/>
    <property type="project" value="InterPro"/>
</dbReference>
<evidence type="ECO:0000313" key="8">
    <source>
        <dbReference type="EMBL" id="CUF55143.1"/>
    </source>
</evidence>
<dbReference type="InterPro" id="IPR029020">
    <property type="entry name" value="Ammonium/urea_transptr"/>
</dbReference>
<evidence type="ECO:0000256" key="6">
    <source>
        <dbReference type="SAM" id="Phobius"/>
    </source>
</evidence>
<dbReference type="Pfam" id="PF00909">
    <property type="entry name" value="Ammonium_transp"/>
    <property type="match status" value="1"/>
</dbReference>
<feature type="transmembrane region" description="Helical" evidence="6">
    <location>
        <begin position="53"/>
        <end position="70"/>
    </location>
</feature>
<dbReference type="Proteomes" id="UP000051952">
    <property type="component" value="Unassembled WGS sequence"/>
</dbReference>
<dbReference type="EMBL" id="CYKH01000352">
    <property type="protein sequence ID" value="CUF55143.1"/>
    <property type="molecule type" value="Genomic_DNA"/>
</dbReference>
<evidence type="ECO:0000256" key="4">
    <source>
        <dbReference type="ARBA" id="ARBA00022989"/>
    </source>
</evidence>
<proteinExistence type="inferred from homology"/>
<dbReference type="GO" id="GO:0097272">
    <property type="term" value="P:ammonium homeostasis"/>
    <property type="evidence" value="ECO:0007669"/>
    <property type="project" value="TreeGrafter"/>
</dbReference>
<evidence type="ECO:0000256" key="3">
    <source>
        <dbReference type="ARBA" id="ARBA00022692"/>
    </source>
</evidence>
<name>A0A0S4ITS2_BODSA</name>
<comment type="subcellular location">
    <subcellularLocation>
        <location evidence="1">Membrane</location>
        <topology evidence="1">Multi-pass membrane protein</topology>
    </subcellularLocation>
</comment>
<dbReference type="AlphaFoldDB" id="A0A0S4ITS2"/>
<dbReference type="Gene3D" id="1.10.3430.10">
    <property type="entry name" value="Ammonium transporter AmtB like domains"/>
    <property type="match status" value="1"/>
</dbReference>
<dbReference type="OrthoDB" id="534912at2759"/>
<dbReference type="PANTHER" id="PTHR11730:SF60">
    <property type="entry name" value="RH50, ISOFORM D"/>
    <property type="match status" value="1"/>
</dbReference>
<feature type="domain" description="Ammonium transporter AmtB-like" evidence="7">
    <location>
        <begin position="3"/>
        <end position="126"/>
    </location>
</feature>
<evidence type="ECO:0000313" key="9">
    <source>
        <dbReference type="Proteomes" id="UP000051952"/>
    </source>
</evidence>
<evidence type="ECO:0000259" key="7">
    <source>
        <dbReference type="Pfam" id="PF00909"/>
    </source>
</evidence>
<feature type="transmembrane region" description="Helical" evidence="6">
    <location>
        <begin position="12"/>
        <end position="32"/>
    </location>
</feature>
<organism evidence="8 9">
    <name type="scientific">Bodo saltans</name>
    <name type="common">Flagellated protozoan</name>
    <dbReference type="NCBI Taxonomy" id="75058"/>
    <lineage>
        <taxon>Eukaryota</taxon>
        <taxon>Discoba</taxon>
        <taxon>Euglenozoa</taxon>
        <taxon>Kinetoplastea</taxon>
        <taxon>Metakinetoplastina</taxon>
        <taxon>Eubodonida</taxon>
        <taxon>Bodonidae</taxon>
        <taxon>Bodo</taxon>
    </lineage>
</organism>
<gene>
    <name evidence="8" type="ORF">BSAL_63475</name>
</gene>
<reference evidence="9" key="1">
    <citation type="submission" date="2015-09" db="EMBL/GenBank/DDBJ databases">
        <authorList>
            <consortium name="Pathogen Informatics"/>
        </authorList>
    </citation>
    <scope>NUCLEOTIDE SEQUENCE [LARGE SCALE GENOMIC DNA]</scope>
    <source>
        <strain evidence="9">Lake Konstanz</strain>
    </source>
</reference>
<feature type="transmembrane region" description="Helical" evidence="6">
    <location>
        <begin position="104"/>
        <end position="125"/>
    </location>
</feature>
<keyword evidence="4 6" id="KW-1133">Transmembrane helix</keyword>
<keyword evidence="3 6" id="KW-0812">Transmembrane</keyword>
<dbReference type="SUPFAM" id="SSF111352">
    <property type="entry name" value="Ammonium transporter"/>
    <property type="match status" value="1"/>
</dbReference>
<accession>A0A0S4ITS2</accession>